<reference evidence="8" key="1">
    <citation type="journal article" date="2013" name="Nature">
        <title>Draft genome of the wheat A-genome progenitor Triticum urartu.</title>
        <authorList>
            <person name="Ling H.Q."/>
            <person name="Zhao S."/>
            <person name="Liu D."/>
            <person name="Wang J."/>
            <person name="Sun H."/>
            <person name="Zhang C."/>
            <person name="Fan H."/>
            <person name="Li D."/>
            <person name="Dong L."/>
            <person name="Tao Y."/>
            <person name="Gao C."/>
            <person name="Wu H."/>
            <person name="Li Y."/>
            <person name="Cui Y."/>
            <person name="Guo X."/>
            <person name="Zheng S."/>
            <person name="Wang B."/>
            <person name="Yu K."/>
            <person name="Liang Q."/>
            <person name="Yang W."/>
            <person name="Lou X."/>
            <person name="Chen J."/>
            <person name="Feng M."/>
            <person name="Jian J."/>
            <person name="Zhang X."/>
            <person name="Luo G."/>
            <person name="Jiang Y."/>
            <person name="Liu J."/>
            <person name="Wang Z."/>
            <person name="Sha Y."/>
            <person name="Zhang B."/>
            <person name="Wu H."/>
            <person name="Tang D."/>
            <person name="Shen Q."/>
            <person name="Xue P."/>
            <person name="Zou S."/>
            <person name="Wang X."/>
            <person name="Liu X."/>
            <person name="Wang F."/>
            <person name="Yang Y."/>
            <person name="An X."/>
            <person name="Dong Z."/>
            <person name="Zhang K."/>
            <person name="Zhang X."/>
            <person name="Luo M.C."/>
            <person name="Dvorak J."/>
            <person name="Tong Y."/>
            <person name="Wang J."/>
            <person name="Yang H."/>
            <person name="Li Z."/>
            <person name="Wang D."/>
            <person name="Zhang A."/>
            <person name="Wang J."/>
        </authorList>
    </citation>
    <scope>NUCLEOTIDE SEQUENCE</scope>
    <source>
        <strain evidence="8">cv. G1812</strain>
    </source>
</reference>
<evidence type="ECO:0000256" key="2">
    <source>
        <dbReference type="ARBA" id="ARBA00001946"/>
    </source>
</evidence>
<comment type="cofactor">
    <cofactor evidence="2">
        <name>Mg(2+)</name>
        <dbReference type="ChEBI" id="CHEBI:18420"/>
    </cofactor>
</comment>
<accession>A0A8R7R709</accession>
<evidence type="ECO:0000256" key="4">
    <source>
        <dbReference type="ARBA" id="ARBA00022801"/>
    </source>
</evidence>
<dbReference type="PANTHER" id="PTHR12992:SF24">
    <property type="entry name" value="PEROXISOMAL COENZYME A DIPHOSPHATASE NUDT7"/>
    <property type="match status" value="1"/>
</dbReference>
<dbReference type="EnsemblPlants" id="TuG1812G0700004098.01.T02">
    <property type="protein sequence ID" value="TuG1812G0700004098.01.T02.cds356437"/>
    <property type="gene ID" value="TuG1812G0700004098.01"/>
</dbReference>
<dbReference type="GO" id="GO:0015938">
    <property type="term" value="P:coenzyme A catabolic process"/>
    <property type="evidence" value="ECO:0007669"/>
    <property type="project" value="TreeGrafter"/>
</dbReference>
<evidence type="ECO:0000256" key="3">
    <source>
        <dbReference type="ARBA" id="ARBA00022723"/>
    </source>
</evidence>
<gene>
    <name evidence="7" type="primary">LOC125518634</name>
</gene>
<proteinExistence type="predicted"/>
<evidence type="ECO:0000256" key="1">
    <source>
        <dbReference type="ARBA" id="ARBA00001936"/>
    </source>
</evidence>
<dbReference type="Proteomes" id="UP000015106">
    <property type="component" value="Chromosome 7"/>
</dbReference>
<dbReference type="GO" id="GO:0010945">
    <property type="term" value="F:coenzyme A diphosphatase activity"/>
    <property type="evidence" value="ECO:0007669"/>
    <property type="project" value="InterPro"/>
</dbReference>
<protein>
    <recommendedName>
        <fullName evidence="9">Nudix hydrolase domain-containing protein</fullName>
    </recommendedName>
</protein>
<keyword evidence="3" id="KW-0479">Metal-binding</keyword>
<dbReference type="InterPro" id="IPR045121">
    <property type="entry name" value="CoAse"/>
</dbReference>
<keyword evidence="8" id="KW-1185">Reference proteome</keyword>
<sequence>MEKEPGTSIEALIRRLRLHQAPPSPYSGDPSTAATPAAANLFQPRRAAVLVCLFHDAAGELRVLLTKRASSLSTHSGEQLARYFVAAFDRSESWRPGKKI</sequence>
<keyword evidence="6" id="KW-0464">Manganese</keyword>
<evidence type="ECO:0000313" key="8">
    <source>
        <dbReference type="Proteomes" id="UP000015106"/>
    </source>
</evidence>
<evidence type="ECO:0000256" key="5">
    <source>
        <dbReference type="ARBA" id="ARBA00022842"/>
    </source>
</evidence>
<dbReference type="Gene3D" id="3.90.79.10">
    <property type="entry name" value="Nucleoside Triphosphate Pyrophosphohydrolase"/>
    <property type="match status" value="1"/>
</dbReference>
<reference evidence="7" key="3">
    <citation type="submission" date="2022-06" db="UniProtKB">
        <authorList>
            <consortium name="EnsemblPlants"/>
        </authorList>
    </citation>
    <scope>IDENTIFICATION</scope>
</reference>
<dbReference type="GO" id="GO:0046872">
    <property type="term" value="F:metal ion binding"/>
    <property type="evidence" value="ECO:0007669"/>
    <property type="project" value="UniProtKB-KW"/>
</dbReference>
<evidence type="ECO:0000256" key="6">
    <source>
        <dbReference type="ARBA" id="ARBA00023211"/>
    </source>
</evidence>
<dbReference type="AlphaFoldDB" id="A0A8R7R709"/>
<dbReference type="PANTHER" id="PTHR12992">
    <property type="entry name" value="NUDIX HYDROLASE"/>
    <property type="match status" value="1"/>
</dbReference>
<keyword evidence="4" id="KW-0378">Hydrolase</keyword>
<name>A0A8R7R709_TRIUA</name>
<comment type="cofactor">
    <cofactor evidence="1">
        <name>Mn(2+)</name>
        <dbReference type="ChEBI" id="CHEBI:29035"/>
    </cofactor>
</comment>
<evidence type="ECO:0000313" key="7">
    <source>
        <dbReference type="EnsemblPlants" id="TuG1812G0700004098.01.T02.cds356437"/>
    </source>
</evidence>
<keyword evidence="5" id="KW-0460">Magnesium</keyword>
<evidence type="ECO:0008006" key="9">
    <source>
        <dbReference type="Google" id="ProtNLM"/>
    </source>
</evidence>
<reference evidence="7" key="2">
    <citation type="submission" date="2018-03" db="EMBL/GenBank/DDBJ databases">
        <title>The Triticum urartu genome reveals the dynamic nature of wheat genome evolution.</title>
        <authorList>
            <person name="Ling H."/>
            <person name="Ma B."/>
            <person name="Shi X."/>
            <person name="Liu H."/>
            <person name="Dong L."/>
            <person name="Sun H."/>
            <person name="Cao Y."/>
            <person name="Gao Q."/>
            <person name="Zheng S."/>
            <person name="Li Y."/>
            <person name="Yu Y."/>
            <person name="Du H."/>
            <person name="Qi M."/>
            <person name="Li Y."/>
            <person name="Yu H."/>
            <person name="Cui Y."/>
            <person name="Wang N."/>
            <person name="Chen C."/>
            <person name="Wu H."/>
            <person name="Zhao Y."/>
            <person name="Zhang J."/>
            <person name="Li Y."/>
            <person name="Zhou W."/>
            <person name="Zhang B."/>
            <person name="Hu W."/>
            <person name="Eijk M."/>
            <person name="Tang J."/>
            <person name="Witsenboer H."/>
            <person name="Zhao S."/>
            <person name="Li Z."/>
            <person name="Zhang A."/>
            <person name="Wang D."/>
            <person name="Liang C."/>
        </authorList>
    </citation>
    <scope>NUCLEOTIDE SEQUENCE [LARGE SCALE GENOMIC DNA]</scope>
    <source>
        <strain evidence="7">cv. G1812</strain>
    </source>
</reference>
<dbReference type="Gramene" id="TuG1812G0700004098.01.T02">
    <property type="protein sequence ID" value="TuG1812G0700004098.01.T02.cds356437"/>
    <property type="gene ID" value="TuG1812G0700004098.01"/>
</dbReference>
<organism evidence="7 8">
    <name type="scientific">Triticum urartu</name>
    <name type="common">Red wild einkorn</name>
    <name type="synonym">Crithodium urartu</name>
    <dbReference type="NCBI Taxonomy" id="4572"/>
    <lineage>
        <taxon>Eukaryota</taxon>
        <taxon>Viridiplantae</taxon>
        <taxon>Streptophyta</taxon>
        <taxon>Embryophyta</taxon>
        <taxon>Tracheophyta</taxon>
        <taxon>Spermatophyta</taxon>
        <taxon>Magnoliopsida</taxon>
        <taxon>Liliopsida</taxon>
        <taxon>Poales</taxon>
        <taxon>Poaceae</taxon>
        <taxon>BOP clade</taxon>
        <taxon>Pooideae</taxon>
        <taxon>Triticodae</taxon>
        <taxon>Triticeae</taxon>
        <taxon>Triticinae</taxon>
        <taxon>Triticum</taxon>
    </lineage>
</organism>